<gene>
    <name evidence="3" type="ORF">B0I36DRAFT_349574</name>
</gene>
<name>A0A9P9BR14_9PEZI</name>
<dbReference type="Gene3D" id="2.40.70.10">
    <property type="entry name" value="Acid Proteases"/>
    <property type="match status" value="2"/>
</dbReference>
<keyword evidence="1" id="KW-0732">Signal</keyword>
<dbReference type="Proteomes" id="UP000756346">
    <property type="component" value="Unassembled WGS sequence"/>
</dbReference>
<dbReference type="EMBL" id="JAGTJQ010000005">
    <property type="protein sequence ID" value="KAH7031503.1"/>
    <property type="molecule type" value="Genomic_DNA"/>
</dbReference>
<feature type="domain" description="Peptidase A1" evidence="2">
    <location>
        <begin position="37"/>
        <end position="415"/>
    </location>
</feature>
<evidence type="ECO:0000259" key="2">
    <source>
        <dbReference type="PROSITE" id="PS51767"/>
    </source>
</evidence>
<dbReference type="RefSeq" id="XP_046013183.1">
    <property type="nucleotide sequence ID" value="XM_046156809.1"/>
</dbReference>
<organism evidence="3 4">
    <name type="scientific">Microdochium trichocladiopsis</name>
    <dbReference type="NCBI Taxonomy" id="1682393"/>
    <lineage>
        <taxon>Eukaryota</taxon>
        <taxon>Fungi</taxon>
        <taxon>Dikarya</taxon>
        <taxon>Ascomycota</taxon>
        <taxon>Pezizomycotina</taxon>
        <taxon>Sordariomycetes</taxon>
        <taxon>Xylariomycetidae</taxon>
        <taxon>Xylariales</taxon>
        <taxon>Microdochiaceae</taxon>
        <taxon>Microdochium</taxon>
    </lineage>
</organism>
<sequence length="436" mass="47020">MATRSIFALAAAVAAVQAASDVPTVAIPLVLRYAQGKRVATDIVLPYATIEAVYDLGSPDFIMFEDNSTMNWGCQYLGCQGKCNASVPDTISYNPDLSTTKTDEAPWNGVYGYGGGLTKMYTSDKTINDTFTFSNAVGPTLEVPNVKVALVQYLQQRIYDANGTCSPVPTYSQSILGISPHVENSVTGPSFRQNLLDSGAISAAVQSLWFDKPPSDNITSGEPWIGTGLLGGIDTSKYTGPLVRIQRSFLEYSQDQYYTSAANMTFFGGGGVPGVALPNNYSIELTGVNMTECLIDSGAGSESFFPADEAAWLTATGLRWNPDRTQPGSDLAFPGPCDTIPEDSYFEYSFVGAREGESVTVKIPLRNYHRYQDPLDEQRGWCTVAIYLRGCGLSRTFNTAVYFAADDERFEIAIAQGGISEVGSGVDQDSVVLRIP</sequence>
<evidence type="ECO:0000313" key="3">
    <source>
        <dbReference type="EMBL" id="KAH7031503.1"/>
    </source>
</evidence>
<dbReference type="SUPFAM" id="SSF50630">
    <property type="entry name" value="Acid proteases"/>
    <property type="match status" value="1"/>
</dbReference>
<dbReference type="PROSITE" id="PS51767">
    <property type="entry name" value="PEPTIDASE_A1"/>
    <property type="match status" value="1"/>
</dbReference>
<dbReference type="InterPro" id="IPR033121">
    <property type="entry name" value="PEPTIDASE_A1"/>
</dbReference>
<evidence type="ECO:0000313" key="4">
    <source>
        <dbReference type="Proteomes" id="UP000756346"/>
    </source>
</evidence>
<reference evidence="3" key="1">
    <citation type="journal article" date="2021" name="Nat. Commun.">
        <title>Genetic determinants of endophytism in the Arabidopsis root mycobiome.</title>
        <authorList>
            <person name="Mesny F."/>
            <person name="Miyauchi S."/>
            <person name="Thiergart T."/>
            <person name="Pickel B."/>
            <person name="Atanasova L."/>
            <person name="Karlsson M."/>
            <person name="Huettel B."/>
            <person name="Barry K.W."/>
            <person name="Haridas S."/>
            <person name="Chen C."/>
            <person name="Bauer D."/>
            <person name="Andreopoulos W."/>
            <person name="Pangilinan J."/>
            <person name="LaButti K."/>
            <person name="Riley R."/>
            <person name="Lipzen A."/>
            <person name="Clum A."/>
            <person name="Drula E."/>
            <person name="Henrissat B."/>
            <person name="Kohler A."/>
            <person name="Grigoriev I.V."/>
            <person name="Martin F.M."/>
            <person name="Hacquard S."/>
        </authorList>
    </citation>
    <scope>NUCLEOTIDE SEQUENCE</scope>
    <source>
        <strain evidence="3">MPI-CAGE-CH-0230</strain>
    </source>
</reference>
<dbReference type="Pfam" id="PF00026">
    <property type="entry name" value="Asp"/>
    <property type="match status" value="1"/>
</dbReference>
<dbReference type="AlphaFoldDB" id="A0A9P9BR14"/>
<feature type="chain" id="PRO_5040169060" evidence="1">
    <location>
        <begin position="19"/>
        <end position="436"/>
    </location>
</feature>
<protein>
    <submittedName>
        <fullName evidence="3">Aspartic peptidase domain-containing protein</fullName>
    </submittedName>
</protein>
<dbReference type="GeneID" id="70186355"/>
<dbReference type="InterPro" id="IPR021109">
    <property type="entry name" value="Peptidase_aspartic_dom_sf"/>
</dbReference>
<feature type="signal peptide" evidence="1">
    <location>
        <begin position="1"/>
        <end position="18"/>
    </location>
</feature>
<dbReference type="OrthoDB" id="771136at2759"/>
<keyword evidence="4" id="KW-1185">Reference proteome</keyword>
<proteinExistence type="predicted"/>
<accession>A0A9P9BR14</accession>
<evidence type="ECO:0000256" key="1">
    <source>
        <dbReference type="SAM" id="SignalP"/>
    </source>
</evidence>
<comment type="caution">
    <text evidence="3">The sequence shown here is derived from an EMBL/GenBank/DDBJ whole genome shotgun (WGS) entry which is preliminary data.</text>
</comment>